<dbReference type="Gene3D" id="1.10.3210.10">
    <property type="entry name" value="Hypothetical protein af1432"/>
    <property type="match status" value="1"/>
</dbReference>
<evidence type="ECO:0000256" key="2">
    <source>
        <dbReference type="ARBA" id="ARBA00022801"/>
    </source>
</evidence>
<dbReference type="Proteomes" id="UP001056500">
    <property type="component" value="Chromosome"/>
</dbReference>
<keyword evidence="6" id="KW-1185">Reference proteome</keyword>
<comment type="similarity">
    <text evidence="1">Belongs to the GppA/Ppx family.</text>
</comment>
<dbReference type="InterPro" id="IPR003695">
    <property type="entry name" value="Ppx_GppA_N"/>
</dbReference>
<accession>A0ABY4WC96</accession>
<dbReference type="CDD" id="cd24052">
    <property type="entry name" value="ASKHA_NBD_HpPPX-GppA-like"/>
    <property type="match status" value="1"/>
</dbReference>
<dbReference type="Pfam" id="PF02541">
    <property type="entry name" value="Ppx-GppA"/>
    <property type="match status" value="1"/>
</dbReference>
<evidence type="ECO:0000259" key="3">
    <source>
        <dbReference type="Pfam" id="PF02541"/>
    </source>
</evidence>
<evidence type="ECO:0000313" key="6">
    <source>
        <dbReference type="Proteomes" id="UP001056500"/>
    </source>
</evidence>
<organism evidence="5 6">
    <name type="scientific">Brevibacillus ruminantium</name>
    <dbReference type="NCBI Taxonomy" id="2950604"/>
    <lineage>
        <taxon>Bacteria</taxon>
        <taxon>Bacillati</taxon>
        <taxon>Bacillota</taxon>
        <taxon>Bacilli</taxon>
        <taxon>Bacillales</taxon>
        <taxon>Paenibacillaceae</taxon>
        <taxon>Brevibacillus</taxon>
    </lineage>
</organism>
<dbReference type="InterPro" id="IPR043129">
    <property type="entry name" value="ATPase_NBD"/>
</dbReference>
<dbReference type="Pfam" id="PF21447">
    <property type="entry name" value="Ppx-GppA_III"/>
    <property type="match status" value="1"/>
</dbReference>
<reference evidence="5" key="1">
    <citation type="submission" date="2022-06" db="EMBL/GenBank/DDBJ databases">
        <title>Genome sequencing of Brevibacillus sp. BB3-R1.</title>
        <authorList>
            <person name="Heo J."/>
            <person name="Lee D."/>
            <person name="Won M."/>
            <person name="Han B.-H."/>
            <person name="Hong S.-B."/>
            <person name="Kwon S.-W."/>
        </authorList>
    </citation>
    <scope>NUCLEOTIDE SEQUENCE</scope>
    <source>
        <strain evidence="5">BB3-R1</strain>
    </source>
</reference>
<dbReference type="PIRSF" id="PIRSF001267">
    <property type="entry name" value="Pyrophosphatase_GppA_Ppx"/>
    <property type="match status" value="1"/>
</dbReference>
<dbReference type="CDD" id="cd00077">
    <property type="entry name" value="HDc"/>
    <property type="match status" value="1"/>
</dbReference>
<feature type="domain" description="Ppx/GppA phosphatase N-terminal" evidence="3">
    <location>
        <begin position="18"/>
        <end position="300"/>
    </location>
</feature>
<protein>
    <submittedName>
        <fullName evidence="5">Ppx/GppA family phosphatase</fullName>
    </submittedName>
</protein>
<dbReference type="EMBL" id="CP098755">
    <property type="protein sequence ID" value="USG64683.1"/>
    <property type="molecule type" value="Genomic_DNA"/>
</dbReference>
<sequence length="511" mass="56862">MHNDMGVIDLGSNTARLVIYQQDAQGLVYELDNIKRGLRLSSHLQDGRLDPAGWEKTMACMRQFRDILAAHQVSKVIGVATAAVRQAENGGELIKSIEAETGITMRVLSGEEEARYGYLAVMHTMNLSEGITVDIGGGSTELTYFADRKLQHCVSFPFGIVTLTRLFLHQDPPAPGEVTSLRDFLITQFQTCDWLRDKACPVIAIGGTARNLAKMHQRSTGYSLGSLHHYQLSADTVQNILAATLSLPLEERKQLPGLSKDRADVILSGLSVFDTLLTLSGGKELIVSNKGLRDGVLYEAVWGPALPPDATAVRKRSIEQFMQRYRIDKKHAEHVRDLALSLFDQLVDGGILPYSDAERDFLEAAALLHDAGRSINVYEVSEHTFYLLSNVLLWGYTHRQRLLIAMIASYKNNKLLLQQVATHADILSKSDKGTAEKLGMLVQLARSLDRTMMQQIKQVQLEIGEKETLLHCYGTKPSLIEYDLLEETVQKAAKAWKKPVRVFVHSSLTHS</sequence>
<dbReference type="RefSeq" id="WP_251871794.1">
    <property type="nucleotide sequence ID" value="NZ_CP098755.1"/>
</dbReference>
<name>A0ABY4WC96_9BACL</name>
<dbReference type="SUPFAM" id="SSF109604">
    <property type="entry name" value="HD-domain/PDEase-like"/>
    <property type="match status" value="1"/>
</dbReference>
<dbReference type="InterPro" id="IPR050273">
    <property type="entry name" value="GppA/Ppx_hydrolase"/>
</dbReference>
<dbReference type="InterPro" id="IPR030673">
    <property type="entry name" value="PyroPPase_GppA_Ppx"/>
</dbReference>
<dbReference type="Gene3D" id="3.30.420.40">
    <property type="match status" value="1"/>
</dbReference>
<proteinExistence type="inferred from homology"/>
<keyword evidence="2" id="KW-0378">Hydrolase</keyword>
<dbReference type="PANTHER" id="PTHR30005:SF0">
    <property type="entry name" value="RETROGRADE REGULATION PROTEIN 2"/>
    <property type="match status" value="1"/>
</dbReference>
<dbReference type="InterPro" id="IPR048950">
    <property type="entry name" value="Ppx_GppA_C"/>
</dbReference>
<evidence type="ECO:0000256" key="1">
    <source>
        <dbReference type="ARBA" id="ARBA00007125"/>
    </source>
</evidence>
<gene>
    <name evidence="5" type="ORF">NDK47_21450</name>
</gene>
<dbReference type="PANTHER" id="PTHR30005">
    <property type="entry name" value="EXOPOLYPHOSPHATASE"/>
    <property type="match status" value="1"/>
</dbReference>
<feature type="domain" description="Ppx/GppA phosphatase C-terminal" evidence="4">
    <location>
        <begin position="313"/>
        <end position="473"/>
    </location>
</feature>
<dbReference type="Gene3D" id="3.30.420.150">
    <property type="entry name" value="Exopolyphosphatase. Domain 2"/>
    <property type="match status" value="1"/>
</dbReference>
<evidence type="ECO:0000313" key="5">
    <source>
        <dbReference type="EMBL" id="USG64683.1"/>
    </source>
</evidence>
<dbReference type="SUPFAM" id="SSF53067">
    <property type="entry name" value="Actin-like ATPase domain"/>
    <property type="match status" value="2"/>
</dbReference>
<evidence type="ECO:0000259" key="4">
    <source>
        <dbReference type="Pfam" id="PF21447"/>
    </source>
</evidence>
<dbReference type="InterPro" id="IPR003607">
    <property type="entry name" value="HD/PDEase_dom"/>
</dbReference>